<feature type="region of interest" description="Disordered" evidence="1">
    <location>
        <begin position="401"/>
        <end position="555"/>
    </location>
</feature>
<sequence>MGFEDWENRYTGRTKPQLRDFLDEDEESDILRIGRSPPQQTPVRQDTQQSGFLPATYPEGYDTIDRRRKKRIRDPGGLHHTEADKMKEVCPSDLALPREKRGEVFLRQVAELQEEEERTTSCLRPYKHGLLYKTRMWAKNEVDNTLENYVAYKKEQDARRKAQFEFEFQSSEDLQYSIESEEEIDGIPFTEEDFPPEFPQHYQDRFSYFDGHLENGLGLREKKCGKAKIGGWATDAMLSPVEEPSDEYVDTMDELQCLVESVSEYLAEKEEEISSPVDSSRFGSSGNLSQTSSQLSETGQDSTGGSEPEESFHSYHSSRFHPSSIRKPFNSAGLTVNGHTPLGEKELRQLAPEAVKKDPPVERSSSKLQRFCDDGPPLPFSPSRVRWLKAINKVRVQLREQKDVDTEEEPVIRIEEEVGGEREEAAGGGRREEAVGGGRREEGGGERRGGERRLWEVEGERRGEERGGCGRWKERGGCRKWKERGGGRREEGRREEVEGERRWEERGGCGRWKERGGGGRREEAVGGGRRREEGRREEAAGGGRREEAAGGGRRLQEVGGGCRRWEEAAGGGRWEEAAGGGRRLQEVEGGRRLQEVGGGCRRWEEAAPLFQSLFSRCFELSSISV</sequence>
<comment type="caution">
    <text evidence="2">The sequence shown here is derived from an EMBL/GenBank/DDBJ whole genome shotgun (WGS) entry which is preliminary data.</text>
</comment>
<dbReference type="AlphaFoldDB" id="A0A5C6NGA4"/>
<reference evidence="2 3" key="1">
    <citation type="submission" date="2019-04" db="EMBL/GenBank/DDBJ databases">
        <title>Chromosome genome assembly for Takifugu flavidus.</title>
        <authorList>
            <person name="Xiao S."/>
        </authorList>
    </citation>
    <scope>NUCLEOTIDE SEQUENCE [LARGE SCALE GENOMIC DNA]</scope>
    <source>
        <strain evidence="2">HTHZ2018</strain>
        <tissue evidence="2">Muscle</tissue>
    </source>
</reference>
<evidence type="ECO:0000313" key="3">
    <source>
        <dbReference type="Proteomes" id="UP000324091"/>
    </source>
</evidence>
<feature type="compositionally biased region" description="Basic and acidic residues" evidence="1">
    <location>
        <begin position="73"/>
        <end position="82"/>
    </location>
</feature>
<keyword evidence="3" id="KW-1185">Reference proteome</keyword>
<evidence type="ECO:0000313" key="2">
    <source>
        <dbReference type="EMBL" id="TWW66554.1"/>
    </source>
</evidence>
<proteinExistence type="predicted"/>
<organism evidence="2 3">
    <name type="scientific">Takifugu flavidus</name>
    <name type="common">sansaifugu</name>
    <dbReference type="NCBI Taxonomy" id="433684"/>
    <lineage>
        <taxon>Eukaryota</taxon>
        <taxon>Metazoa</taxon>
        <taxon>Chordata</taxon>
        <taxon>Craniata</taxon>
        <taxon>Vertebrata</taxon>
        <taxon>Euteleostomi</taxon>
        <taxon>Actinopterygii</taxon>
        <taxon>Neopterygii</taxon>
        <taxon>Teleostei</taxon>
        <taxon>Neoteleostei</taxon>
        <taxon>Acanthomorphata</taxon>
        <taxon>Eupercaria</taxon>
        <taxon>Tetraodontiformes</taxon>
        <taxon>Tetradontoidea</taxon>
        <taxon>Tetraodontidae</taxon>
        <taxon>Takifugu</taxon>
    </lineage>
</organism>
<feature type="region of interest" description="Disordered" evidence="1">
    <location>
        <begin position="268"/>
        <end position="382"/>
    </location>
</feature>
<dbReference type="EMBL" id="RHFK02000013">
    <property type="protein sequence ID" value="TWW66554.1"/>
    <property type="molecule type" value="Genomic_DNA"/>
</dbReference>
<feature type="compositionally biased region" description="Polar residues" evidence="1">
    <location>
        <begin position="37"/>
        <end position="51"/>
    </location>
</feature>
<feature type="compositionally biased region" description="Basic and acidic residues" evidence="1">
    <location>
        <begin position="401"/>
        <end position="477"/>
    </location>
</feature>
<name>A0A5C6NGA4_9TELE</name>
<dbReference type="Proteomes" id="UP000324091">
    <property type="component" value="Chromosome 20"/>
</dbReference>
<feature type="compositionally biased region" description="Basic and acidic residues" evidence="1">
    <location>
        <begin position="1"/>
        <end position="10"/>
    </location>
</feature>
<feature type="compositionally biased region" description="Basic and acidic residues" evidence="1">
    <location>
        <begin position="342"/>
        <end position="373"/>
    </location>
</feature>
<accession>A0A5C6NGA4</accession>
<protein>
    <submittedName>
        <fullName evidence="2">Uncharacterized protein</fullName>
    </submittedName>
</protein>
<gene>
    <name evidence="2" type="ORF">D4764_20G0005860</name>
</gene>
<feature type="compositionally biased region" description="Polar residues" evidence="1">
    <location>
        <begin position="276"/>
        <end position="305"/>
    </location>
</feature>
<feature type="compositionally biased region" description="Basic and acidic residues" evidence="1">
    <location>
        <begin position="483"/>
        <end position="548"/>
    </location>
</feature>
<feature type="region of interest" description="Disordered" evidence="1">
    <location>
        <begin position="1"/>
        <end position="82"/>
    </location>
</feature>
<evidence type="ECO:0000256" key="1">
    <source>
        <dbReference type="SAM" id="MobiDB-lite"/>
    </source>
</evidence>